<name>A0A6G1KUC8_9PEZI</name>
<dbReference type="Pfam" id="PF12230">
    <property type="entry name" value="PRP21_like_P"/>
    <property type="match status" value="1"/>
</dbReference>
<dbReference type="PROSITE" id="PS50128">
    <property type="entry name" value="SURP"/>
    <property type="match status" value="2"/>
</dbReference>
<dbReference type="Pfam" id="PF01805">
    <property type="entry name" value="Surp"/>
    <property type="match status" value="2"/>
</dbReference>
<evidence type="ECO:0000256" key="7">
    <source>
        <dbReference type="SAM" id="MobiDB-lite"/>
    </source>
</evidence>
<reference evidence="9" key="1">
    <citation type="journal article" date="2020" name="Stud. Mycol.">
        <title>101 Dothideomycetes genomes: a test case for predicting lifestyles and emergence of pathogens.</title>
        <authorList>
            <person name="Haridas S."/>
            <person name="Albert R."/>
            <person name="Binder M."/>
            <person name="Bloem J."/>
            <person name="Labutti K."/>
            <person name="Salamov A."/>
            <person name="Andreopoulos B."/>
            <person name="Baker S."/>
            <person name="Barry K."/>
            <person name="Bills G."/>
            <person name="Bluhm B."/>
            <person name="Cannon C."/>
            <person name="Castanera R."/>
            <person name="Culley D."/>
            <person name="Daum C."/>
            <person name="Ezra D."/>
            <person name="Gonzalez J."/>
            <person name="Henrissat B."/>
            <person name="Kuo A."/>
            <person name="Liang C."/>
            <person name="Lipzen A."/>
            <person name="Lutzoni F."/>
            <person name="Magnuson J."/>
            <person name="Mondo S."/>
            <person name="Nolan M."/>
            <person name="Ohm R."/>
            <person name="Pangilinan J."/>
            <person name="Park H.-J."/>
            <person name="Ramirez L."/>
            <person name="Alfaro M."/>
            <person name="Sun H."/>
            <person name="Tritt A."/>
            <person name="Yoshinaga Y."/>
            <person name="Zwiers L.-H."/>
            <person name="Turgeon B."/>
            <person name="Goodwin S."/>
            <person name="Spatafora J."/>
            <person name="Crous P."/>
            <person name="Grigoriev I."/>
        </authorList>
    </citation>
    <scope>NUCLEOTIDE SEQUENCE</scope>
    <source>
        <strain evidence="9">CBS 116005</strain>
    </source>
</reference>
<dbReference type="Proteomes" id="UP000799436">
    <property type="component" value="Unassembled WGS sequence"/>
</dbReference>
<keyword evidence="2" id="KW-0507">mRNA processing</keyword>
<dbReference type="Gene3D" id="1.10.10.790">
    <property type="entry name" value="Surp module"/>
    <property type="match status" value="2"/>
</dbReference>
<feature type="region of interest" description="Disordered" evidence="7">
    <location>
        <begin position="312"/>
        <end position="384"/>
    </location>
</feature>
<sequence length="535" mass="59620">MAPDGTSGILDEISSKAPPGTVLPPRNVRELIEKTAGYVARNGPSFEERLRDGAKTSGKAAFLIHEDPYYPYYQWRLAEIKAGKGNVISAGRQHEAGANGETGVSGKGREERKGPDKPDDFAFSARMPNISAQDLEIVKLTALFVAKNGRSWMTALSQREAGNFQFDFLRPQHSLYQFFSRLVDQYTTLLNGDTVDEGRPQKKRIVELEANVHHKFHVLERAKKRAEYVKWQEQQKVAKEEQDEKERIAFLQIDWQDFVVVETVVFDDRDEEAALPPPTSKNDLQSASLEQKAAMSIDPNRRLEEAMPTFDDQPQWNAYGQQQPPSAAPVPMPPPQQYGRTPPPATPYRPPPGADDEAGRMAEVRADRERARAAQEAARSNASNPKIRHDYVPRAQAKRQAANTSLCPNCGQAIPNDEIDQHIRIEMLDPRWRDQARINQQRSSTTIISTQDVANNLKRFASQRTDLFDAVTGQALSEEEQERRKRAELGAYDGVSAVSGQVGGGGGFVGQGGVGAQNLQEQVAQLHQKYGQGQR</sequence>
<feature type="domain" description="SURP motif" evidence="8">
    <location>
        <begin position="137"/>
        <end position="179"/>
    </location>
</feature>
<keyword evidence="10" id="KW-1185">Reference proteome</keyword>
<feature type="compositionally biased region" description="Basic and acidic residues" evidence="7">
    <location>
        <begin position="107"/>
        <end position="120"/>
    </location>
</feature>
<evidence type="ECO:0000259" key="8">
    <source>
        <dbReference type="PROSITE" id="PS50128"/>
    </source>
</evidence>
<dbReference type="SUPFAM" id="SSF109905">
    <property type="entry name" value="Surp module (SWAP domain)"/>
    <property type="match status" value="2"/>
</dbReference>
<protein>
    <submittedName>
        <fullName evidence="9">Surp module</fullName>
    </submittedName>
</protein>
<keyword evidence="6" id="KW-0539">Nucleus</keyword>
<feature type="compositionally biased region" description="Polar residues" evidence="7">
    <location>
        <begin position="280"/>
        <end position="289"/>
    </location>
</feature>
<dbReference type="GO" id="GO:0045292">
    <property type="term" value="P:mRNA cis splicing, via spliceosome"/>
    <property type="evidence" value="ECO:0007669"/>
    <property type="project" value="InterPro"/>
</dbReference>
<dbReference type="GO" id="GO:0000381">
    <property type="term" value="P:regulation of alternative mRNA splicing, via spliceosome"/>
    <property type="evidence" value="ECO:0007669"/>
    <property type="project" value="TreeGrafter"/>
</dbReference>
<feature type="region of interest" description="Disordered" evidence="7">
    <location>
        <begin position="271"/>
        <end position="299"/>
    </location>
</feature>
<evidence type="ECO:0000256" key="4">
    <source>
        <dbReference type="ARBA" id="ARBA00022737"/>
    </source>
</evidence>
<evidence type="ECO:0000256" key="6">
    <source>
        <dbReference type="ARBA" id="ARBA00023242"/>
    </source>
</evidence>
<dbReference type="InterPro" id="IPR022030">
    <property type="entry name" value="SF3A1_dom"/>
</dbReference>
<dbReference type="GO" id="GO:0003723">
    <property type="term" value="F:RNA binding"/>
    <property type="evidence" value="ECO:0007669"/>
    <property type="project" value="InterPro"/>
</dbReference>
<dbReference type="SMART" id="SM00648">
    <property type="entry name" value="SWAP"/>
    <property type="match status" value="2"/>
</dbReference>
<comment type="subcellular location">
    <subcellularLocation>
        <location evidence="1">Nucleus</location>
    </subcellularLocation>
</comment>
<dbReference type="FunFam" id="1.10.10.790:FF:000001">
    <property type="entry name" value="Splicing factor 3a, subunit 1"/>
    <property type="match status" value="1"/>
</dbReference>
<feature type="compositionally biased region" description="Pro residues" evidence="7">
    <location>
        <begin position="326"/>
        <end position="353"/>
    </location>
</feature>
<organism evidence="9 10">
    <name type="scientific">Teratosphaeria nubilosa</name>
    <dbReference type="NCBI Taxonomy" id="161662"/>
    <lineage>
        <taxon>Eukaryota</taxon>
        <taxon>Fungi</taxon>
        <taxon>Dikarya</taxon>
        <taxon>Ascomycota</taxon>
        <taxon>Pezizomycotina</taxon>
        <taxon>Dothideomycetes</taxon>
        <taxon>Dothideomycetidae</taxon>
        <taxon>Mycosphaerellales</taxon>
        <taxon>Teratosphaeriaceae</taxon>
        <taxon>Teratosphaeria</taxon>
    </lineage>
</organism>
<evidence type="ECO:0000313" key="10">
    <source>
        <dbReference type="Proteomes" id="UP000799436"/>
    </source>
</evidence>
<dbReference type="PANTHER" id="PTHR15316">
    <property type="entry name" value="SPLICEOSOME ASSOCIATED PROTEIN 114/SWAP SPLICING FACTOR-RELATED"/>
    <property type="match status" value="1"/>
</dbReference>
<feature type="domain" description="SURP motif" evidence="8">
    <location>
        <begin position="31"/>
        <end position="73"/>
    </location>
</feature>
<evidence type="ECO:0000256" key="3">
    <source>
        <dbReference type="ARBA" id="ARBA00022728"/>
    </source>
</evidence>
<dbReference type="InterPro" id="IPR035967">
    <property type="entry name" value="SWAP/Surp_sf"/>
</dbReference>
<dbReference type="FunFam" id="1.10.10.790:FF:000002">
    <property type="entry name" value="Splicing factor 3A subunit 1"/>
    <property type="match status" value="1"/>
</dbReference>
<keyword evidence="3" id="KW-0747">Spliceosome</keyword>
<dbReference type="InterPro" id="IPR000061">
    <property type="entry name" value="Surp"/>
</dbReference>
<dbReference type="GO" id="GO:0071013">
    <property type="term" value="C:catalytic step 2 spliceosome"/>
    <property type="evidence" value="ECO:0007669"/>
    <property type="project" value="TreeGrafter"/>
</dbReference>
<dbReference type="AlphaFoldDB" id="A0A6G1KUC8"/>
<dbReference type="GO" id="GO:0005686">
    <property type="term" value="C:U2 snRNP"/>
    <property type="evidence" value="ECO:0007669"/>
    <property type="project" value="UniProtKB-ARBA"/>
</dbReference>
<proteinExistence type="predicted"/>
<evidence type="ECO:0000313" key="9">
    <source>
        <dbReference type="EMBL" id="KAF2763869.1"/>
    </source>
</evidence>
<feature type="region of interest" description="Disordered" evidence="7">
    <location>
        <begin position="91"/>
        <end position="120"/>
    </location>
</feature>
<keyword evidence="5" id="KW-0508">mRNA splicing</keyword>
<keyword evidence="4" id="KW-0677">Repeat</keyword>
<feature type="region of interest" description="Disordered" evidence="7">
    <location>
        <begin position="1"/>
        <end position="24"/>
    </location>
</feature>
<evidence type="ECO:0000256" key="5">
    <source>
        <dbReference type="ARBA" id="ARBA00023187"/>
    </source>
</evidence>
<dbReference type="InterPro" id="IPR045146">
    <property type="entry name" value="SF3A1"/>
</dbReference>
<dbReference type="EMBL" id="ML995955">
    <property type="protein sequence ID" value="KAF2763869.1"/>
    <property type="molecule type" value="Genomic_DNA"/>
</dbReference>
<evidence type="ECO:0000256" key="2">
    <source>
        <dbReference type="ARBA" id="ARBA00022664"/>
    </source>
</evidence>
<evidence type="ECO:0000256" key="1">
    <source>
        <dbReference type="ARBA" id="ARBA00004123"/>
    </source>
</evidence>
<dbReference type="OrthoDB" id="447637at2759"/>
<gene>
    <name evidence="9" type="ORF">EJ03DRAFT_332365</name>
</gene>
<accession>A0A6G1KUC8</accession>
<feature type="compositionally biased region" description="Basic and acidic residues" evidence="7">
    <location>
        <begin position="357"/>
        <end position="373"/>
    </location>
</feature>
<dbReference type="GO" id="GO:0071004">
    <property type="term" value="C:U2-type prespliceosome"/>
    <property type="evidence" value="ECO:0007669"/>
    <property type="project" value="TreeGrafter"/>
</dbReference>
<dbReference type="PANTHER" id="PTHR15316:SF1">
    <property type="entry name" value="SPLICING FACTOR 3A SUBUNIT 1"/>
    <property type="match status" value="1"/>
</dbReference>